<dbReference type="GO" id="GO:0003700">
    <property type="term" value="F:DNA-binding transcription factor activity"/>
    <property type="evidence" value="ECO:0007669"/>
    <property type="project" value="InterPro"/>
</dbReference>
<feature type="domain" description="HTH merR-type" evidence="2">
    <location>
        <begin position="1"/>
        <end position="70"/>
    </location>
</feature>
<dbReference type="PRINTS" id="PR00040">
    <property type="entry name" value="HTHMERR"/>
</dbReference>
<dbReference type="PANTHER" id="PTHR30204:SF92">
    <property type="entry name" value="HTH-TYPE TRANSCRIPTIONAL REGULATOR ZNTR"/>
    <property type="match status" value="1"/>
</dbReference>
<dbReference type="InterPro" id="IPR047057">
    <property type="entry name" value="MerR_fam"/>
</dbReference>
<dbReference type="CDD" id="cd04785">
    <property type="entry name" value="HTH_CadR-PbrR-like"/>
    <property type="match status" value="1"/>
</dbReference>
<dbReference type="EMBL" id="QXDF01000001">
    <property type="protein sequence ID" value="RIA56655.1"/>
    <property type="molecule type" value="Genomic_DNA"/>
</dbReference>
<evidence type="ECO:0000256" key="1">
    <source>
        <dbReference type="ARBA" id="ARBA00023125"/>
    </source>
</evidence>
<dbReference type="PROSITE" id="PS00552">
    <property type="entry name" value="HTH_MERR_1"/>
    <property type="match status" value="1"/>
</dbReference>
<dbReference type="OrthoDB" id="9802944at2"/>
<gene>
    <name evidence="3" type="ORF">BXY53_1761</name>
</gene>
<dbReference type="PANTHER" id="PTHR30204">
    <property type="entry name" value="REDOX-CYCLING DRUG-SENSING TRANSCRIPTIONAL ACTIVATOR SOXR"/>
    <property type="match status" value="1"/>
</dbReference>
<dbReference type="InterPro" id="IPR009061">
    <property type="entry name" value="DNA-bd_dom_put_sf"/>
</dbReference>
<keyword evidence="1 3" id="KW-0238">DNA-binding</keyword>
<accession>A0A397QA34</accession>
<comment type="caution">
    <text evidence="3">The sequence shown here is derived from an EMBL/GenBank/DDBJ whole genome shotgun (WGS) entry which is preliminary data.</text>
</comment>
<dbReference type="Pfam" id="PF13411">
    <property type="entry name" value="MerR_1"/>
    <property type="match status" value="1"/>
</dbReference>
<dbReference type="SMART" id="SM00422">
    <property type="entry name" value="HTH_MERR"/>
    <property type="match status" value="1"/>
</dbReference>
<organism evidence="3 4">
    <name type="scientific">Dichotomicrobium thermohalophilum</name>
    <dbReference type="NCBI Taxonomy" id="933063"/>
    <lineage>
        <taxon>Bacteria</taxon>
        <taxon>Pseudomonadati</taxon>
        <taxon>Pseudomonadota</taxon>
        <taxon>Alphaproteobacteria</taxon>
        <taxon>Hyphomicrobiales</taxon>
        <taxon>Hyphomicrobiaceae</taxon>
        <taxon>Dichotomicrobium</taxon>
    </lineage>
</organism>
<name>A0A397QA34_9HYPH</name>
<evidence type="ECO:0000313" key="4">
    <source>
        <dbReference type="Proteomes" id="UP000266273"/>
    </source>
</evidence>
<dbReference type="InterPro" id="IPR000551">
    <property type="entry name" value="MerR-type_HTH_dom"/>
</dbReference>
<evidence type="ECO:0000313" key="3">
    <source>
        <dbReference type="EMBL" id="RIA56655.1"/>
    </source>
</evidence>
<keyword evidence="4" id="KW-1185">Reference proteome</keyword>
<proteinExistence type="predicted"/>
<protein>
    <submittedName>
        <fullName evidence="3">DNA-binding transcriptional MerR regulator</fullName>
    </submittedName>
</protein>
<reference evidence="3 4" key="1">
    <citation type="submission" date="2018-08" db="EMBL/GenBank/DDBJ databases">
        <title>Genomic Encyclopedia of Archaeal and Bacterial Type Strains, Phase II (KMG-II): from individual species to whole genera.</title>
        <authorList>
            <person name="Goeker M."/>
        </authorList>
    </citation>
    <scope>NUCLEOTIDE SEQUENCE [LARGE SCALE GENOMIC DNA]</scope>
    <source>
        <strain evidence="3 4">DSM 5002</strain>
    </source>
</reference>
<dbReference type="RefSeq" id="WP_119061426.1">
    <property type="nucleotide sequence ID" value="NZ_QXDF01000001.1"/>
</dbReference>
<sequence length="137" mass="15339">MFSIGALAQETGVKVPTIRYYEQIGLIDAPARTAGNQRRYSKGHAERLRFIRHARELGLPLESIRDLIALSASPDRSCAEADRVVRQQLSALRERIAKLQGLERELARIAEGCTAKRVRDCYVLQALSDHALCADEH</sequence>
<dbReference type="AlphaFoldDB" id="A0A397QA34"/>
<dbReference type="PROSITE" id="PS50937">
    <property type="entry name" value="HTH_MERR_2"/>
    <property type="match status" value="1"/>
</dbReference>
<dbReference type="GO" id="GO:0003677">
    <property type="term" value="F:DNA binding"/>
    <property type="evidence" value="ECO:0007669"/>
    <property type="project" value="UniProtKB-KW"/>
</dbReference>
<dbReference type="SUPFAM" id="SSF46955">
    <property type="entry name" value="Putative DNA-binding domain"/>
    <property type="match status" value="1"/>
</dbReference>
<evidence type="ECO:0000259" key="2">
    <source>
        <dbReference type="PROSITE" id="PS50937"/>
    </source>
</evidence>
<dbReference type="Gene3D" id="1.10.1660.10">
    <property type="match status" value="1"/>
</dbReference>
<dbReference type="Proteomes" id="UP000266273">
    <property type="component" value="Unassembled WGS sequence"/>
</dbReference>